<sequence length="154" mass="17695">MSIVLKSAGGIIYYFDKKDGTPKFFLVKRHALSGKIERVAPKGKIEKNEKDIDTVVREIKEEVGIYSQNIKVKSYLGSVLINLRNTGKGSYDKKISYYLVEYFGDFSDIKIENVEGYLGYHKWATIQEISGLIYYENLRHIFMSAYNKIMGNSI</sequence>
<comment type="caution">
    <text evidence="3">The sequence shown here is derived from an EMBL/GenBank/DDBJ whole genome shotgun (WGS) entry which is preliminary data.</text>
</comment>
<feature type="domain" description="Nudix hydrolase" evidence="2">
    <location>
        <begin position="5"/>
        <end position="147"/>
    </location>
</feature>
<dbReference type="Gene3D" id="3.90.79.10">
    <property type="entry name" value="Nucleoside Triphosphate Pyrophosphohydrolase"/>
    <property type="match status" value="1"/>
</dbReference>
<dbReference type="SUPFAM" id="SSF55811">
    <property type="entry name" value="Nudix"/>
    <property type="match status" value="1"/>
</dbReference>
<evidence type="ECO:0000256" key="1">
    <source>
        <dbReference type="ARBA" id="ARBA00022801"/>
    </source>
</evidence>
<name>A0ABS5QLS9_9BACT</name>
<dbReference type="InterPro" id="IPR000086">
    <property type="entry name" value="NUDIX_hydrolase_dom"/>
</dbReference>
<accession>A0ABS5QLS9</accession>
<dbReference type="InterPro" id="IPR015797">
    <property type="entry name" value="NUDIX_hydrolase-like_dom_sf"/>
</dbReference>
<evidence type="ECO:0000313" key="3">
    <source>
        <dbReference type="EMBL" id="MBS8122145.1"/>
    </source>
</evidence>
<dbReference type="EMBL" id="JAEDAM010000045">
    <property type="protein sequence ID" value="MBS8122145.1"/>
    <property type="molecule type" value="Genomic_DNA"/>
</dbReference>
<dbReference type="RefSeq" id="WP_213349396.1">
    <property type="nucleotide sequence ID" value="NZ_JAEDAM010000045.1"/>
</dbReference>
<dbReference type="PANTHER" id="PTHR21340:SF0">
    <property type="entry name" value="BIS(5'-NUCLEOSYL)-TETRAPHOSPHATASE [ASYMMETRICAL]"/>
    <property type="match status" value="1"/>
</dbReference>
<keyword evidence="4" id="KW-1185">Reference proteome</keyword>
<dbReference type="PANTHER" id="PTHR21340">
    <property type="entry name" value="DIADENOSINE 5,5-P1,P4-TETRAPHOSPHATE PYROPHOSPHOHYDROLASE MUTT"/>
    <property type="match status" value="1"/>
</dbReference>
<keyword evidence="1" id="KW-0378">Hydrolase</keyword>
<reference evidence="3 4" key="1">
    <citation type="journal article" date="2021" name="Nat. Commun.">
        <title>Reductive evolution and unique predatory mode in the CPR bacterium Vampirococcus lugosii.</title>
        <authorList>
            <person name="Moreira D."/>
            <person name="Zivanovic Y."/>
            <person name="Lopez-Archilla A.I."/>
            <person name="Iniesto M."/>
            <person name="Lopez-Garcia P."/>
        </authorList>
    </citation>
    <scope>NUCLEOTIDE SEQUENCE [LARGE SCALE GENOMIC DNA]</scope>
    <source>
        <strain evidence="3">Chiprana</strain>
    </source>
</reference>
<proteinExistence type="predicted"/>
<gene>
    <name evidence="3" type="ORF">VAMP_125n75</name>
</gene>
<dbReference type="PROSITE" id="PS51462">
    <property type="entry name" value="NUDIX"/>
    <property type="match status" value="1"/>
</dbReference>
<dbReference type="InterPro" id="IPR051325">
    <property type="entry name" value="Nudix_hydrolase_domain"/>
</dbReference>
<dbReference type="InterPro" id="IPR020084">
    <property type="entry name" value="NUDIX_hydrolase_CS"/>
</dbReference>
<organism evidence="3 4">
    <name type="scientific">Candidatus Vampirococcus lugosii</name>
    <dbReference type="NCBI Taxonomy" id="2789015"/>
    <lineage>
        <taxon>Bacteria</taxon>
        <taxon>Candidatus Absconditibacteriota</taxon>
        <taxon>Vampirococcus</taxon>
    </lineage>
</organism>
<evidence type="ECO:0000313" key="4">
    <source>
        <dbReference type="Proteomes" id="UP000680365"/>
    </source>
</evidence>
<dbReference type="Proteomes" id="UP000680365">
    <property type="component" value="Unassembled WGS sequence"/>
</dbReference>
<dbReference type="Pfam" id="PF00293">
    <property type="entry name" value="NUDIX"/>
    <property type="match status" value="1"/>
</dbReference>
<dbReference type="PROSITE" id="PS00893">
    <property type="entry name" value="NUDIX_BOX"/>
    <property type="match status" value="1"/>
</dbReference>
<protein>
    <submittedName>
        <fullName evidence="3">ADP-ribose pyrophosphatase YjhB, NUDIX family</fullName>
    </submittedName>
</protein>
<evidence type="ECO:0000259" key="2">
    <source>
        <dbReference type="PROSITE" id="PS51462"/>
    </source>
</evidence>